<dbReference type="PANTHER" id="PTHR33608">
    <property type="entry name" value="BLL2464 PROTEIN"/>
    <property type="match status" value="1"/>
</dbReference>
<proteinExistence type="predicted"/>
<dbReference type="EMBL" id="WJEE01000013">
    <property type="protein sequence ID" value="MRI66256.1"/>
    <property type="molecule type" value="Genomic_DNA"/>
</dbReference>
<dbReference type="AlphaFoldDB" id="A0A6N7R321"/>
<feature type="domain" description="DUF58" evidence="1">
    <location>
        <begin position="62"/>
        <end position="271"/>
    </location>
</feature>
<evidence type="ECO:0000259" key="1">
    <source>
        <dbReference type="Pfam" id="PF01882"/>
    </source>
</evidence>
<keyword evidence="3" id="KW-1185">Reference proteome</keyword>
<dbReference type="PANTHER" id="PTHR33608:SF7">
    <property type="entry name" value="DUF58 DOMAIN-CONTAINING PROTEIN"/>
    <property type="match status" value="1"/>
</dbReference>
<reference evidence="2 3" key="1">
    <citation type="submission" date="2019-10" db="EMBL/GenBank/DDBJ databases">
        <title>Gracilibacillus salitolerans sp. nov., a moderate halophile isolated from a saline soil in northwest China.</title>
        <authorList>
            <person name="Gan L."/>
        </authorList>
    </citation>
    <scope>NUCLEOTIDE SEQUENCE [LARGE SCALE GENOMIC DNA]</scope>
    <source>
        <strain evidence="2 3">TP2-8</strain>
    </source>
</reference>
<sequence length="310" mass="35570">MHVNNEMLLAEKKGCDSMNALLSPVLTKRLANFKLTSKQIVRGGHKGERRSQRLGSSLEFSDYRLYSPGDDLRQIDWNTFARTNKFYIKRFLDEQELSVSIYLDCTKSMGIVKGKWLRAKQFAAACSFLTLANADRLRFTPIASPSNTYPDTKGKAMINHVIDFIDQVSIAPDEERFGQQLLQKSRAGKKGSLTILISDFLDDPDNLFSALKQMQARHQQVLLLQVVLPEEMNPDYVGDLQLIDIETTKYREVSMSPKVIDQYKQLFENHTNQMKSFCQKRGMELIVCPTSQSLEETIFSTLMHKGWLRR</sequence>
<protein>
    <submittedName>
        <fullName evidence="2">DUF58 domain-containing protein</fullName>
    </submittedName>
</protein>
<name>A0A6N7R321_9BACI</name>
<accession>A0A6N7R321</accession>
<dbReference type="Pfam" id="PF01882">
    <property type="entry name" value="DUF58"/>
    <property type="match status" value="1"/>
</dbReference>
<dbReference type="Proteomes" id="UP000435187">
    <property type="component" value="Unassembled WGS sequence"/>
</dbReference>
<dbReference type="InterPro" id="IPR002881">
    <property type="entry name" value="DUF58"/>
</dbReference>
<gene>
    <name evidence="2" type="ORF">GH885_07830</name>
</gene>
<organism evidence="2 3">
    <name type="scientific">Gracilibacillus thailandensis</name>
    <dbReference type="NCBI Taxonomy" id="563735"/>
    <lineage>
        <taxon>Bacteria</taxon>
        <taxon>Bacillati</taxon>
        <taxon>Bacillota</taxon>
        <taxon>Bacilli</taxon>
        <taxon>Bacillales</taxon>
        <taxon>Bacillaceae</taxon>
        <taxon>Gracilibacillus</taxon>
    </lineage>
</organism>
<evidence type="ECO:0000313" key="2">
    <source>
        <dbReference type="EMBL" id="MRI66256.1"/>
    </source>
</evidence>
<comment type="caution">
    <text evidence="2">The sequence shown here is derived from an EMBL/GenBank/DDBJ whole genome shotgun (WGS) entry which is preliminary data.</text>
</comment>
<evidence type="ECO:0000313" key="3">
    <source>
        <dbReference type="Proteomes" id="UP000435187"/>
    </source>
</evidence>